<organism evidence="2 3">
    <name type="scientific">Hydrococcus rivularis NIES-593</name>
    <dbReference type="NCBI Taxonomy" id="1921803"/>
    <lineage>
        <taxon>Bacteria</taxon>
        <taxon>Bacillati</taxon>
        <taxon>Cyanobacteriota</taxon>
        <taxon>Cyanophyceae</taxon>
        <taxon>Pleurocapsales</taxon>
        <taxon>Hydrococcaceae</taxon>
        <taxon>Hydrococcus</taxon>
    </lineage>
</organism>
<keyword evidence="3" id="KW-1185">Reference proteome</keyword>
<proteinExistence type="predicted"/>
<dbReference type="RefSeq" id="WP_015145852.1">
    <property type="nucleotide sequence ID" value="NZ_MRCB01000008.1"/>
</dbReference>
<dbReference type="OrthoDB" id="561356at2"/>
<accession>A0A1U7HJF4</accession>
<sequence length="69" mass="7688">MQLIILIAALIVSWLIFTWLVKVLKASIGTAFSIAIVVLILQLAFGIAPQELWQQIIDLPQAIQQVFSK</sequence>
<evidence type="ECO:0000313" key="3">
    <source>
        <dbReference type="Proteomes" id="UP000186868"/>
    </source>
</evidence>
<comment type="caution">
    <text evidence="2">The sequence shown here is derived from an EMBL/GenBank/DDBJ whole genome shotgun (WGS) entry which is preliminary data.</text>
</comment>
<evidence type="ECO:0000313" key="2">
    <source>
        <dbReference type="EMBL" id="OKH23726.1"/>
    </source>
</evidence>
<keyword evidence="1" id="KW-1133">Transmembrane helix</keyword>
<gene>
    <name evidence="2" type="ORF">NIES593_08655</name>
</gene>
<dbReference type="STRING" id="1921803.NIES593_08655"/>
<dbReference type="AlphaFoldDB" id="A0A1U7HJF4"/>
<name>A0A1U7HJF4_9CYAN</name>
<dbReference type="EMBL" id="MRCB01000008">
    <property type="protein sequence ID" value="OKH23726.1"/>
    <property type="molecule type" value="Genomic_DNA"/>
</dbReference>
<dbReference type="Proteomes" id="UP000186868">
    <property type="component" value="Unassembled WGS sequence"/>
</dbReference>
<keyword evidence="1" id="KW-0812">Transmembrane</keyword>
<protein>
    <submittedName>
        <fullName evidence="2">Uncharacterized protein</fullName>
    </submittedName>
</protein>
<keyword evidence="1" id="KW-0472">Membrane</keyword>
<evidence type="ECO:0000256" key="1">
    <source>
        <dbReference type="SAM" id="Phobius"/>
    </source>
</evidence>
<feature type="transmembrane region" description="Helical" evidence="1">
    <location>
        <begin position="28"/>
        <end position="48"/>
    </location>
</feature>
<reference evidence="2 3" key="1">
    <citation type="submission" date="2016-11" db="EMBL/GenBank/DDBJ databases">
        <title>Draft Genome Sequences of Nine Cyanobacterial Strains from Diverse Habitats.</title>
        <authorList>
            <person name="Zhu T."/>
            <person name="Hou S."/>
            <person name="Lu X."/>
            <person name="Hess W.R."/>
        </authorList>
    </citation>
    <scope>NUCLEOTIDE SEQUENCE [LARGE SCALE GENOMIC DNA]</scope>
    <source>
        <strain evidence="2 3">NIES-593</strain>
    </source>
</reference>